<dbReference type="CDD" id="cd05299">
    <property type="entry name" value="CtBP_dh"/>
    <property type="match status" value="1"/>
</dbReference>
<reference evidence="7 8" key="1">
    <citation type="journal article" date="2015" name="Genome Announc.">
        <title>Expanding the biotechnology potential of lactobacilli through comparative genomics of 213 strains and associated genera.</title>
        <authorList>
            <person name="Sun Z."/>
            <person name="Harris H.M."/>
            <person name="McCann A."/>
            <person name="Guo C."/>
            <person name="Argimon S."/>
            <person name="Zhang W."/>
            <person name="Yang X."/>
            <person name="Jeffery I.B."/>
            <person name="Cooney J.C."/>
            <person name="Kagawa T.F."/>
            <person name="Liu W."/>
            <person name="Song Y."/>
            <person name="Salvetti E."/>
            <person name="Wrobel A."/>
            <person name="Rasinkangas P."/>
            <person name="Parkhill J."/>
            <person name="Rea M.C."/>
            <person name="O'Sullivan O."/>
            <person name="Ritari J."/>
            <person name="Douillard F.P."/>
            <person name="Paul Ross R."/>
            <person name="Yang R."/>
            <person name="Briner A.E."/>
            <person name="Felis G.E."/>
            <person name="de Vos W.M."/>
            <person name="Barrangou R."/>
            <person name="Klaenhammer T.R."/>
            <person name="Caufield P.W."/>
            <person name="Cui Y."/>
            <person name="Zhang H."/>
            <person name="O'Toole P.W."/>
        </authorList>
    </citation>
    <scope>NUCLEOTIDE SEQUENCE [LARGE SCALE GENOMIC DNA]</scope>
    <source>
        <strain evidence="7 8">DSM 21116</strain>
    </source>
</reference>
<evidence type="ECO:0000256" key="4">
    <source>
        <dbReference type="RuleBase" id="RU003719"/>
    </source>
</evidence>
<dbReference type="GO" id="GO:0003714">
    <property type="term" value="F:transcription corepressor activity"/>
    <property type="evidence" value="ECO:0007669"/>
    <property type="project" value="InterPro"/>
</dbReference>
<comment type="caution">
    <text evidence="7">The sequence shown here is derived from an EMBL/GenBank/DDBJ whole genome shotgun (WGS) entry which is preliminary data.</text>
</comment>
<dbReference type="InterPro" id="IPR006139">
    <property type="entry name" value="D-isomer_2_OHA_DH_cat_dom"/>
</dbReference>
<dbReference type="PANTHER" id="PTHR43761:SF1">
    <property type="entry name" value="D-ISOMER SPECIFIC 2-HYDROXYACID DEHYDROGENASE CATALYTIC DOMAIN-CONTAINING PROTEIN-RELATED"/>
    <property type="match status" value="1"/>
</dbReference>
<proteinExistence type="inferred from homology"/>
<dbReference type="SUPFAM" id="SSF52283">
    <property type="entry name" value="Formate/glycerate dehydrogenase catalytic domain-like"/>
    <property type="match status" value="1"/>
</dbReference>
<evidence type="ECO:0000313" key="7">
    <source>
        <dbReference type="EMBL" id="KRM92642.1"/>
    </source>
</evidence>
<evidence type="ECO:0000259" key="5">
    <source>
        <dbReference type="Pfam" id="PF00389"/>
    </source>
</evidence>
<dbReference type="Gene3D" id="3.40.50.720">
    <property type="entry name" value="NAD(P)-binding Rossmann-like Domain"/>
    <property type="match status" value="2"/>
</dbReference>
<evidence type="ECO:0000313" key="8">
    <source>
        <dbReference type="Proteomes" id="UP000051131"/>
    </source>
</evidence>
<feature type="domain" description="D-isomer specific 2-hydroxyacid dehydrogenase catalytic" evidence="5">
    <location>
        <begin position="17"/>
        <end position="318"/>
    </location>
</feature>
<dbReference type="PANTHER" id="PTHR43761">
    <property type="entry name" value="D-ISOMER SPECIFIC 2-HYDROXYACID DEHYDROGENASE FAMILY PROTEIN (AFU_ORTHOLOGUE AFUA_1G13630)"/>
    <property type="match status" value="1"/>
</dbReference>
<dbReference type="PATRIC" id="fig|1423729.3.peg.1601"/>
<dbReference type="InterPro" id="IPR036291">
    <property type="entry name" value="NAD(P)-bd_dom_sf"/>
</dbReference>
<feature type="domain" description="D-isomer specific 2-hydroxyacid dehydrogenase NAD-binding" evidence="6">
    <location>
        <begin position="114"/>
        <end position="292"/>
    </location>
</feature>
<dbReference type="InterPro" id="IPR050418">
    <property type="entry name" value="D-iso_2-hydroxyacid_DH_PdxB"/>
</dbReference>
<evidence type="ECO:0000256" key="3">
    <source>
        <dbReference type="ARBA" id="ARBA00023027"/>
    </source>
</evidence>
<dbReference type="GO" id="GO:0016616">
    <property type="term" value="F:oxidoreductase activity, acting on the CH-OH group of donors, NAD or NADP as acceptor"/>
    <property type="evidence" value="ECO:0007669"/>
    <property type="project" value="InterPro"/>
</dbReference>
<evidence type="ECO:0000256" key="1">
    <source>
        <dbReference type="ARBA" id="ARBA00005854"/>
    </source>
</evidence>
<dbReference type="RefSeq" id="WP_057828242.1">
    <property type="nucleotide sequence ID" value="NZ_AYZE01000005.1"/>
</dbReference>
<dbReference type="GO" id="GO:0051287">
    <property type="term" value="F:NAD binding"/>
    <property type="evidence" value="ECO:0007669"/>
    <property type="project" value="InterPro"/>
</dbReference>
<dbReference type="EMBL" id="AYZE01000005">
    <property type="protein sequence ID" value="KRM92642.1"/>
    <property type="molecule type" value="Genomic_DNA"/>
</dbReference>
<dbReference type="InterPro" id="IPR006140">
    <property type="entry name" value="D-isomer_DH_NAD-bd"/>
</dbReference>
<keyword evidence="8" id="KW-1185">Reference proteome</keyword>
<evidence type="ECO:0000259" key="6">
    <source>
        <dbReference type="Pfam" id="PF02826"/>
    </source>
</evidence>
<protein>
    <submittedName>
        <fullName evidence="7">Dehydrogenase</fullName>
    </submittedName>
</protein>
<keyword evidence="2 4" id="KW-0560">Oxidoreductase</keyword>
<dbReference type="InterPro" id="IPR029752">
    <property type="entry name" value="D-isomer_DH_CS1"/>
</dbReference>
<organism evidence="7 8">
    <name type="scientific">Liquorilactobacillus cacaonum DSM 21116</name>
    <dbReference type="NCBI Taxonomy" id="1423729"/>
    <lineage>
        <taxon>Bacteria</taxon>
        <taxon>Bacillati</taxon>
        <taxon>Bacillota</taxon>
        <taxon>Bacilli</taxon>
        <taxon>Lactobacillales</taxon>
        <taxon>Lactobacillaceae</taxon>
        <taxon>Liquorilactobacillus</taxon>
    </lineage>
</organism>
<keyword evidence="3" id="KW-0520">NAD</keyword>
<dbReference type="Pfam" id="PF02826">
    <property type="entry name" value="2-Hacid_dh_C"/>
    <property type="match status" value="1"/>
</dbReference>
<dbReference type="Proteomes" id="UP000051131">
    <property type="component" value="Unassembled WGS sequence"/>
</dbReference>
<name>A0A0R2CNR4_9LACO</name>
<comment type="similarity">
    <text evidence="1 4">Belongs to the D-isomer specific 2-hydroxyacid dehydrogenase family.</text>
</comment>
<gene>
    <name evidence="7" type="ORF">FC80_GL001579</name>
</gene>
<dbReference type="InterPro" id="IPR043322">
    <property type="entry name" value="CtBP"/>
</dbReference>
<dbReference type="Pfam" id="PF00389">
    <property type="entry name" value="2-Hacid_dh"/>
    <property type="match status" value="1"/>
</dbReference>
<dbReference type="SUPFAM" id="SSF51735">
    <property type="entry name" value="NAD(P)-binding Rossmann-fold domains"/>
    <property type="match status" value="1"/>
</dbReference>
<dbReference type="AlphaFoldDB" id="A0A0R2CNR4"/>
<dbReference type="STRING" id="1423729.FC80_GL001579"/>
<accession>A0A0R2CNR4</accession>
<evidence type="ECO:0000256" key="2">
    <source>
        <dbReference type="ARBA" id="ARBA00023002"/>
    </source>
</evidence>
<dbReference type="PROSITE" id="PS00065">
    <property type="entry name" value="D_2_HYDROXYACID_DH_1"/>
    <property type="match status" value="1"/>
</dbReference>
<sequence length="326" mass="37132">MKVLISDFKEIMQKNNNVEMKLLKRNHPDWRIAVQSYDLKNPKPFYDELKDADALITAFLPIDQRLLDEAPKLKLISISAVGYEKVNLQLVQKKGVRVCAIGEYCTQDVAEFTMSLIFALVKRLKQYDRLVNEEHRWEYDAFMAQPRLSKMTLGILGYGRIGSQVAKMANAFGMRVIAYSRHALVGTNCEGVDFVTEDEVFAKSDVVSNHMRATADNYHFFDAVTFNKMKQKKPYFINVSRGETVDEKALLFALNSGMIRGAALDVLESETPNLIDNPLLQKNNVLISPHAAFYSQDSMATLQRISCQNVISFFEGQEEKVFNFVD</sequence>